<keyword evidence="1" id="KW-1015">Disulfide bond</keyword>
<dbReference type="SUPFAM" id="SSF47862">
    <property type="entry name" value="Saposin"/>
    <property type="match status" value="1"/>
</dbReference>
<evidence type="ECO:0000256" key="1">
    <source>
        <dbReference type="ARBA" id="ARBA00023157"/>
    </source>
</evidence>
<sequence>MIMISLILFAAALTVGIGASPFEHPAQHSLATCECKLQSGNETLCNWCKKSIELIKIQITSEELTEQIDAIISVVCAPFLILKSQCQTVLSMAWKAAVQEVAILPTESVCELVELCP</sequence>
<accession>A0A8J4TK14</accession>
<dbReference type="InterPro" id="IPR008139">
    <property type="entry name" value="SaposinB_dom"/>
</dbReference>
<dbReference type="PROSITE" id="PS50015">
    <property type="entry name" value="SAP_B"/>
    <property type="match status" value="1"/>
</dbReference>
<dbReference type="Proteomes" id="UP000748531">
    <property type="component" value="Unassembled WGS sequence"/>
</dbReference>
<comment type="caution">
    <text evidence="4">The sequence shown here is derived from an EMBL/GenBank/DDBJ whole genome shotgun (WGS) entry which is preliminary data.</text>
</comment>
<dbReference type="EMBL" id="LUCH01000034">
    <property type="protein sequence ID" value="KAF5406324.1"/>
    <property type="molecule type" value="Genomic_DNA"/>
</dbReference>
<feature type="domain" description="Saposin B-type" evidence="3">
    <location>
        <begin position="41"/>
        <end position="117"/>
    </location>
</feature>
<feature type="signal peptide" evidence="2">
    <location>
        <begin position="1"/>
        <end position="19"/>
    </location>
</feature>
<dbReference type="OrthoDB" id="10296304at2759"/>
<reference evidence="4" key="1">
    <citation type="submission" date="2019-05" db="EMBL/GenBank/DDBJ databases">
        <title>Annotation for the trematode Paragonimus heterotremus.</title>
        <authorList>
            <person name="Choi Y.-J."/>
        </authorList>
    </citation>
    <scope>NUCLEOTIDE SEQUENCE</scope>
    <source>
        <strain evidence="4">LC</strain>
    </source>
</reference>
<evidence type="ECO:0000256" key="2">
    <source>
        <dbReference type="SAM" id="SignalP"/>
    </source>
</evidence>
<proteinExistence type="predicted"/>
<evidence type="ECO:0000313" key="5">
    <source>
        <dbReference type="Proteomes" id="UP000748531"/>
    </source>
</evidence>
<feature type="chain" id="PRO_5035322175" description="Saposin B-type domain-containing protein" evidence="2">
    <location>
        <begin position="20"/>
        <end position="117"/>
    </location>
</feature>
<dbReference type="Gene3D" id="1.10.225.10">
    <property type="entry name" value="Saposin-like"/>
    <property type="match status" value="1"/>
</dbReference>
<keyword evidence="5" id="KW-1185">Reference proteome</keyword>
<evidence type="ECO:0000313" key="4">
    <source>
        <dbReference type="EMBL" id="KAF5406324.1"/>
    </source>
</evidence>
<evidence type="ECO:0000259" key="3">
    <source>
        <dbReference type="PROSITE" id="PS50015"/>
    </source>
</evidence>
<organism evidence="4 5">
    <name type="scientific">Paragonimus heterotremus</name>
    <dbReference type="NCBI Taxonomy" id="100268"/>
    <lineage>
        <taxon>Eukaryota</taxon>
        <taxon>Metazoa</taxon>
        <taxon>Spiralia</taxon>
        <taxon>Lophotrochozoa</taxon>
        <taxon>Platyhelminthes</taxon>
        <taxon>Trematoda</taxon>
        <taxon>Digenea</taxon>
        <taxon>Plagiorchiida</taxon>
        <taxon>Troglotremata</taxon>
        <taxon>Troglotrematidae</taxon>
        <taxon>Paragonimus</taxon>
    </lineage>
</organism>
<keyword evidence="2" id="KW-0732">Signal</keyword>
<name>A0A8J4TK14_9TREM</name>
<dbReference type="InterPro" id="IPR011001">
    <property type="entry name" value="Saposin-like"/>
</dbReference>
<gene>
    <name evidence="4" type="ORF">PHET_00128</name>
</gene>
<dbReference type="AlphaFoldDB" id="A0A8J4TK14"/>
<protein>
    <recommendedName>
        <fullName evidence="3">Saposin B-type domain-containing protein</fullName>
    </recommendedName>
</protein>